<name>A0A7S3S0R8_EMIHU</name>
<dbReference type="EMBL" id="HBIR01015824">
    <property type="protein sequence ID" value="CAE0540656.1"/>
    <property type="molecule type" value="Transcribed_RNA"/>
</dbReference>
<keyword evidence="1" id="KW-0732">Signal</keyword>
<feature type="chain" id="PRO_5030951814" description="Red chlorophyll catabolite reductase" evidence="1">
    <location>
        <begin position="21"/>
        <end position="381"/>
    </location>
</feature>
<sequence length="381" mass="42230">MAAWSLSSIAALLLLAAASAFRVPSPSAPSRPAVRAHAPRLVASTPLRDDDIIDALADEKYAMDISSITTGSELETYIGQGSGVNEGAGIGKLAGWVKGAVGRYLAWKNRPVYEELWKIIEDDLLGMVQAHEPKLEQRRTWFSEPGASPSAHTFATADGKCEGTVAGYKGGKIDWITTCKFFSKELGFGNLRIDGWANRETRAPHVAVHLCIVFNVLFIYIGCPPRTNLVLDDAYNDHVYGTARKSTGRSLNDVHVDCVEDKRFKQYVSKSHVVNAFMVAPTTLLYTIPFTKKTFAKVRSLAMEYMTAWLELLDETEGVLVDGIDTRETQTELLQLDVRTRQFCGRDPDTKNVANIFGLEKTDKLVRTLWGDPDDPIWQSR</sequence>
<gene>
    <name evidence="2" type="ORF">EHUX00137_LOCUS11775</name>
</gene>
<reference evidence="2" key="1">
    <citation type="submission" date="2021-01" db="EMBL/GenBank/DDBJ databases">
        <authorList>
            <person name="Corre E."/>
            <person name="Pelletier E."/>
            <person name="Niang G."/>
            <person name="Scheremetjew M."/>
            <person name="Finn R."/>
            <person name="Kale V."/>
            <person name="Holt S."/>
            <person name="Cochrane G."/>
            <person name="Meng A."/>
            <person name="Brown T."/>
            <person name="Cohen L."/>
        </authorList>
    </citation>
    <scope>NUCLEOTIDE SEQUENCE</scope>
    <source>
        <strain evidence="2">379</strain>
    </source>
</reference>
<evidence type="ECO:0000313" key="2">
    <source>
        <dbReference type="EMBL" id="CAE0540656.1"/>
    </source>
</evidence>
<dbReference type="Gene3D" id="3.40.1500.20">
    <property type="match status" value="1"/>
</dbReference>
<protein>
    <recommendedName>
        <fullName evidence="3">Red chlorophyll catabolite reductase</fullName>
    </recommendedName>
</protein>
<proteinExistence type="predicted"/>
<feature type="signal peptide" evidence="1">
    <location>
        <begin position="1"/>
        <end position="20"/>
    </location>
</feature>
<accession>A0A7S3S0R8</accession>
<evidence type="ECO:0000256" key="1">
    <source>
        <dbReference type="SAM" id="SignalP"/>
    </source>
</evidence>
<evidence type="ECO:0008006" key="3">
    <source>
        <dbReference type="Google" id="ProtNLM"/>
    </source>
</evidence>
<dbReference type="AlphaFoldDB" id="A0A7S3S0R8"/>
<organism evidence="2">
    <name type="scientific">Emiliania huxleyi</name>
    <name type="common">Coccolithophore</name>
    <name type="synonym">Pontosphaera huxleyi</name>
    <dbReference type="NCBI Taxonomy" id="2903"/>
    <lineage>
        <taxon>Eukaryota</taxon>
        <taxon>Haptista</taxon>
        <taxon>Haptophyta</taxon>
        <taxon>Prymnesiophyceae</taxon>
        <taxon>Isochrysidales</taxon>
        <taxon>Noelaerhabdaceae</taxon>
        <taxon>Emiliania</taxon>
    </lineage>
</organism>